<keyword evidence="1" id="KW-0175">Coiled coil</keyword>
<accession>A0A4Q4MWH9</accession>
<organism evidence="3 4">
    <name type="scientific">Alternaria tenuissima</name>
    <dbReference type="NCBI Taxonomy" id="119927"/>
    <lineage>
        <taxon>Eukaryota</taxon>
        <taxon>Fungi</taxon>
        <taxon>Dikarya</taxon>
        <taxon>Ascomycota</taxon>
        <taxon>Pezizomycotina</taxon>
        <taxon>Dothideomycetes</taxon>
        <taxon>Pleosporomycetidae</taxon>
        <taxon>Pleosporales</taxon>
        <taxon>Pleosporineae</taxon>
        <taxon>Pleosporaceae</taxon>
        <taxon>Alternaria</taxon>
        <taxon>Alternaria sect. Alternaria</taxon>
        <taxon>Alternaria alternata complex</taxon>
    </lineage>
</organism>
<proteinExistence type="predicted"/>
<feature type="region of interest" description="Disordered" evidence="2">
    <location>
        <begin position="351"/>
        <end position="380"/>
    </location>
</feature>
<dbReference type="Proteomes" id="UP000292402">
    <property type="component" value="Unassembled WGS sequence"/>
</dbReference>
<evidence type="ECO:0000313" key="3">
    <source>
        <dbReference type="EMBL" id="RYN60843.1"/>
    </source>
</evidence>
<dbReference type="AlphaFoldDB" id="A0A4Q4MWH9"/>
<feature type="compositionally biased region" description="Basic and acidic residues" evidence="2">
    <location>
        <begin position="363"/>
        <end position="380"/>
    </location>
</feature>
<feature type="coiled-coil region" evidence="1">
    <location>
        <begin position="198"/>
        <end position="225"/>
    </location>
</feature>
<dbReference type="EMBL" id="PDXA01000002">
    <property type="protein sequence ID" value="RYN60843.1"/>
    <property type="molecule type" value="Genomic_DNA"/>
</dbReference>
<name>A0A4Q4MWH9_9PLEO</name>
<evidence type="ECO:0000256" key="2">
    <source>
        <dbReference type="SAM" id="MobiDB-lite"/>
    </source>
</evidence>
<reference evidence="4" key="1">
    <citation type="journal article" date="2019" name="bioRxiv">
        <title>Genomics, evolutionary history and diagnostics of the Alternaria alternata species group including apple and Asian pear pathotypes.</title>
        <authorList>
            <person name="Armitage A.D."/>
            <person name="Cockerton H.M."/>
            <person name="Sreenivasaprasad S."/>
            <person name="Woodhall J.W."/>
            <person name="Lane C.R."/>
            <person name="Harrison R.J."/>
            <person name="Clarkson J.P."/>
        </authorList>
    </citation>
    <scope>NUCLEOTIDE SEQUENCE [LARGE SCALE GENOMIC DNA]</scope>
    <source>
        <strain evidence="4">FERA 1082</strain>
    </source>
</reference>
<feature type="coiled-coil region" evidence="1">
    <location>
        <begin position="294"/>
        <end position="349"/>
    </location>
</feature>
<sequence length="380" mass="43639">MVRLTVYPKRSKMSNKNIEPHGSWDGDFTWHGYFLRMHIKTVTPEYNMNDPSTWPLIRKVIATGNQADHSKTTVPPEYLVYDQNLVRGFRRLQNTQGKSVETSQYMRNLFLHYPFNYDRHGKLREHLHITPNELEEWKKQMSCAVPTRKQEAVTKNATTNDHTNDTATKDVSPEAGFNEIMKMLGSEADTDMIPYTSVVELEEELEKTRKQVSEAKKTAELAEEAKATLDMAYKAACKSYTIRVNGRMRELREYWTKLLSQERTNHGNAKELLVLMKEAMDQEKTRADAAETVVQALKVDLAGHSNDLEKSKKEVEELKAEVKQSSKDISAAKQKAAVAEQQILKILEEMKKKKQSAGSQKRKSSEDVSEAQRKRLKTEV</sequence>
<evidence type="ECO:0000313" key="4">
    <source>
        <dbReference type="Proteomes" id="UP000292402"/>
    </source>
</evidence>
<comment type="caution">
    <text evidence="3">The sequence shown here is derived from an EMBL/GenBank/DDBJ whole genome shotgun (WGS) entry which is preliminary data.</text>
</comment>
<protein>
    <submittedName>
        <fullName evidence="3">Uncharacterized protein</fullName>
    </submittedName>
</protein>
<evidence type="ECO:0000256" key="1">
    <source>
        <dbReference type="SAM" id="Coils"/>
    </source>
</evidence>
<gene>
    <name evidence="3" type="ORF">AA0114_g788</name>
</gene>